<dbReference type="Proteomes" id="UP000000657">
    <property type="component" value="Chromosome"/>
</dbReference>
<dbReference type="AlphaFoldDB" id="Q0REC2"/>
<reference evidence="3 4" key="1">
    <citation type="journal article" date="2007" name="Genome Res.">
        <title>Genome characteristics of facultatively symbiotic Frankia sp. strains reflect host range and host plant biogeography.</title>
        <authorList>
            <person name="Normand P."/>
            <person name="Lapierre P."/>
            <person name="Tisa L.S."/>
            <person name="Gogarten J.P."/>
            <person name="Alloisio N."/>
            <person name="Bagnarol E."/>
            <person name="Bassi C.A."/>
            <person name="Berry A.M."/>
            <person name="Bickhart D.M."/>
            <person name="Choisne N."/>
            <person name="Couloux A."/>
            <person name="Cournoyer B."/>
            <person name="Cruveiller S."/>
            <person name="Daubin V."/>
            <person name="Demange N."/>
            <person name="Francino M.P."/>
            <person name="Goltsman E."/>
            <person name="Huang Y."/>
            <person name="Kopp O.R."/>
            <person name="Labarre L."/>
            <person name="Lapidus A."/>
            <person name="Lavire C."/>
            <person name="Marechal J."/>
            <person name="Martinez M."/>
            <person name="Mastronunzio J.E."/>
            <person name="Mullin B.C."/>
            <person name="Niemann J."/>
            <person name="Pujic P."/>
            <person name="Rawnsley T."/>
            <person name="Rouy Z."/>
            <person name="Schenowitz C."/>
            <person name="Sellstedt A."/>
            <person name="Tavares F."/>
            <person name="Tomkins J.P."/>
            <person name="Vallenet D."/>
            <person name="Valverde C."/>
            <person name="Wall L.G."/>
            <person name="Wang Y."/>
            <person name="Medigue C."/>
            <person name="Benson D.R."/>
        </authorList>
    </citation>
    <scope>NUCLEOTIDE SEQUENCE [LARGE SCALE GENOMIC DNA]</scope>
    <source>
        <strain evidence="4">DSM 45986 / CECT 9034 / ACN14a</strain>
    </source>
</reference>
<evidence type="ECO:0000313" key="4">
    <source>
        <dbReference type="Proteomes" id="UP000000657"/>
    </source>
</evidence>
<sequence>MFGGDGSHRTGHLLSCSRRRTRPLARHPGRHDQATGRIPTHHAQAWYTHGFYGSVSHNVKGVYQRYPIVTP</sequence>
<dbReference type="Gene3D" id="1.25.40.880">
    <property type="entry name" value="Alkyl sulfatase, dimerisation domain"/>
    <property type="match status" value="1"/>
</dbReference>
<dbReference type="KEGG" id="fal:FRAAL5555"/>
<protein>
    <recommendedName>
        <fullName evidence="2">Alkyl sulfatase dimerisation domain-containing protein</fullName>
    </recommendedName>
</protein>
<dbReference type="InterPro" id="IPR038536">
    <property type="entry name" value="Alkyl/aryl-sulf_dimr_sf"/>
</dbReference>
<dbReference type="RefSeq" id="WP_011606639.1">
    <property type="nucleotide sequence ID" value="NC_008278.1"/>
</dbReference>
<feature type="region of interest" description="Disordered" evidence="1">
    <location>
        <begin position="1"/>
        <end position="38"/>
    </location>
</feature>
<proteinExistence type="predicted"/>
<gene>
    <name evidence="3" type="ordered locus">FRAAL5555</name>
</gene>
<evidence type="ECO:0000313" key="3">
    <source>
        <dbReference type="EMBL" id="CAJ64188.1"/>
    </source>
</evidence>
<dbReference type="Pfam" id="PF14863">
    <property type="entry name" value="Alkyl_sulf_dimr"/>
    <property type="match status" value="1"/>
</dbReference>
<organism evidence="3 4">
    <name type="scientific">Frankia alni (strain DSM 45986 / CECT 9034 / ACN14a)</name>
    <dbReference type="NCBI Taxonomy" id="326424"/>
    <lineage>
        <taxon>Bacteria</taxon>
        <taxon>Bacillati</taxon>
        <taxon>Actinomycetota</taxon>
        <taxon>Actinomycetes</taxon>
        <taxon>Frankiales</taxon>
        <taxon>Frankiaceae</taxon>
        <taxon>Frankia</taxon>
    </lineage>
</organism>
<name>Q0REC2_FRAAA</name>
<accession>Q0REC2</accession>
<dbReference type="GO" id="GO:0046983">
    <property type="term" value="F:protein dimerization activity"/>
    <property type="evidence" value="ECO:0007669"/>
    <property type="project" value="InterPro"/>
</dbReference>
<keyword evidence="4" id="KW-1185">Reference proteome</keyword>
<dbReference type="EMBL" id="CT573213">
    <property type="protein sequence ID" value="CAJ64188.1"/>
    <property type="molecule type" value="Genomic_DNA"/>
</dbReference>
<feature type="compositionally biased region" description="Basic residues" evidence="1">
    <location>
        <begin position="17"/>
        <end position="29"/>
    </location>
</feature>
<dbReference type="HOGENOM" id="CLU_2734147_0_0_11"/>
<dbReference type="OrthoDB" id="5240502at2"/>
<dbReference type="InterPro" id="IPR029228">
    <property type="entry name" value="Alkyl_sulf_dimr"/>
</dbReference>
<dbReference type="STRING" id="326424.FRAAL5555"/>
<evidence type="ECO:0000259" key="2">
    <source>
        <dbReference type="Pfam" id="PF14863"/>
    </source>
</evidence>
<evidence type="ECO:0000256" key="1">
    <source>
        <dbReference type="SAM" id="MobiDB-lite"/>
    </source>
</evidence>
<feature type="domain" description="Alkyl sulfatase dimerisation" evidence="2">
    <location>
        <begin position="37"/>
        <end position="66"/>
    </location>
</feature>